<comment type="caution">
    <text evidence="2">The sequence shown here is derived from an EMBL/GenBank/DDBJ whole genome shotgun (WGS) entry which is preliminary data.</text>
</comment>
<keyword evidence="1" id="KW-0812">Transmembrane</keyword>
<evidence type="ECO:0000256" key="1">
    <source>
        <dbReference type="SAM" id="Phobius"/>
    </source>
</evidence>
<accession>A0A2M7GB84</accession>
<protein>
    <submittedName>
        <fullName evidence="2">Uncharacterized protein</fullName>
    </submittedName>
</protein>
<dbReference type="Proteomes" id="UP000231019">
    <property type="component" value="Unassembled WGS sequence"/>
</dbReference>
<feature type="transmembrane region" description="Helical" evidence="1">
    <location>
        <begin position="51"/>
        <end position="71"/>
    </location>
</feature>
<proteinExistence type="predicted"/>
<evidence type="ECO:0000313" key="3">
    <source>
        <dbReference type="Proteomes" id="UP000231019"/>
    </source>
</evidence>
<dbReference type="AlphaFoldDB" id="A0A2M7GB84"/>
<reference evidence="2 3" key="1">
    <citation type="submission" date="2017-09" db="EMBL/GenBank/DDBJ databases">
        <title>Depth-based differentiation of microbial function through sediment-hosted aquifers and enrichment of novel symbionts in the deep terrestrial subsurface.</title>
        <authorList>
            <person name="Probst A.J."/>
            <person name="Ladd B."/>
            <person name="Jarett J.K."/>
            <person name="Geller-Mcgrath D.E."/>
            <person name="Sieber C.M."/>
            <person name="Emerson J.B."/>
            <person name="Anantharaman K."/>
            <person name="Thomas B.C."/>
            <person name="Malmstrom R."/>
            <person name="Stieglmeier M."/>
            <person name="Klingl A."/>
            <person name="Woyke T."/>
            <person name="Ryan C.M."/>
            <person name="Banfield J.F."/>
        </authorList>
    </citation>
    <scope>NUCLEOTIDE SEQUENCE [LARGE SCALE GENOMIC DNA]</scope>
    <source>
        <strain evidence="2">CG17_big_fil_post_rev_8_21_14_2_50_48_46</strain>
    </source>
</reference>
<organism evidence="2 3">
    <name type="scientific">bacterium (Candidatus Blackallbacteria) CG17_big_fil_post_rev_8_21_14_2_50_48_46</name>
    <dbReference type="NCBI Taxonomy" id="2014261"/>
    <lineage>
        <taxon>Bacteria</taxon>
        <taxon>Candidatus Blackallbacteria</taxon>
    </lineage>
</organism>
<sequence>MGKTRFGDTKTAARLFPSYFGIFTKFEQEQIFWGGYTCAFKIREVIRHDTVSKIWVCMCFGGLGLGCAFGFF</sequence>
<gene>
    <name evidence="2" type="ORF">COW36_00995</name>
</gene>
<keyword evidence="1" id="KW-0472">Membrane</keyword>
<name>A0A2M7GB84_9BACT</name>
<keyword evidence="1" id="KW-1133">Transmembrane helix</keyword>
<evidence type="ECO:0000313" key="2">
    <source>
        <dbReference type="EMBL" id="PIW19444.1"/>
    </source>
</evidence>
<dbReference type="EMBL" id="PFFQ01000004">
    <property type="protein sequence ID" value="PIW19444.1"/>
    <property type="molecule type" value="Genomic_DNA"/>
</dbReference>